<proteinExistence type="predicted"/>
<evidence type="ECO:0000313" key="2">
    <source>
        <dbReference type="Proteomes" id="UP000299102"/>
    </source>
</evidence>
<organism evidence="1 2">
    <name type="scientific">Eumeta variegata</name>
    <name type="common">Bagworm moth</name>
    <name type="synonym">Eumeta japonica</name>
    <dbReference type="NCBI Taxonomy" id="151549"/>
    <lineage>
        <taxon>Eukaryota</taxon>
        <taxon>Metazoa</taxon>
        <taxon>Ecdysozoa</taxon>
        <taxon>Arthropoda</taxon>
        <taxon>Hexapoda</taxon>
        <taxon>Insecta</taxon>
        <taxon>Pterygota</taxon>
        <taxon>Neoptera</taxon>
        <taxon>Endopterygota</taxon>
        <taxon>Lepidoptera</taxon>
        <taxon>Glossata</taxon>
        <taxon>Ditrysia</taxon>
        <taxon>Tineoidea</taxon>
        <taxon>Psychidae</taxon>
        <taxon>Oiketicinae</taxon>
        <taxon>Eumeta</taxon>
    </lineage>
</organism>
<gene>
    <name evidence="1" type="ORF">EVAR_808_1</name>
</gene>
<dbReference type="AlphaFoldDB" id="A0A4C1SEC4"/>
<keyword evidence="2" id="KW-1185">Reference proteome</keyword>
<sequence>MPRKGVKKTQRTSERHVVYRMSLLRYLRKRDKANEDEGTGSTIIMGYPEQSGYHQTMKRNTSVRFVYQSILIVDLDKHGSNAKENVASGLT</sequence>
<protein>
    <submittedName>
        <fullName evidence="1">Uncharacterized protein</fullName>
    </submittedName>
</protein>
<dbReference type="EMBL" id="BGZK01000003">
    <property type="protein sequence ID" value="GBO99716.1"/>
    <property type="molecule type" value="Genomic_DNA"/>
</dbReference>
<dbReference type="Proteomes" id="UP000299102">
    <property type="component" value="Unassembled WGS sequence"/>
</dbReference>
<comment type="caution">
    <text evidence="1">The sequence shown here is derived from an EMBL/GenBank/DDBJ whole genome shotgun (WGS) entry which is preliminary data.</text>
</comment>
<reference evidence="1 2" key="1">
    <citation type="journal article" date="2019" name="Commun. Biol.">
        <title>The bagworm genome reveals a unique fibroin gene that provides high tensile strength.</title>
        <authorList>
            <person name="Kono N."/>
            <person name="Nakamura H."/>
            <person name="Ohtoshi R."/>
            <person name="Tomita M."/>
            <person name="Numata K."/>
            <person name="Arakawa K."/>
        </authorList>
    </citation>
    <scope>NUCLEOTIDE SEQUENCE [LARGE SCALE GENOMIC DNA]</scope>
</reference>
<name>A0A4C1SEC4_EUMVA</name>
<evidence type="ECO:0000313" key="1">
    <source>
        <dbReference type="EMBL" id="GBO99716.1"/>
    </source>
</evidence>
<accession>A0A4C1SEC4</accession>